<dbReference type="GO" id="GO:0000155">
    <property type="term" value="F:phosphorelay sensor kinase activity"/>
    <property type="evidence" value="ECO:0007669"/>
    <property type="project" value="InterPro"/>
</dbReference>
<dbReference type="InterPro" id="IPR003661">
    <property type="entry name" value="HisK_dim/P_dom"/>
</dbReference>
<dbReference type="SMART" id="SM00304">
    <property type="entry name" value="HAMP"/>
    <property type="match status" value="1"/>
</dbReference>
<dbReference type="InterPro" id="IPR036890">
    <property type="entry name" value="HATPase_C_sf"/>
</dbReference>
<keyword evidence="9" id="KW-0902">Two-component regulatory system</keyword>
<evidence type="ECO:0000256" key="7">
    <source>
        <dbReference type="ARBA" id="ARBA00022777"/>
    </source>
</evidence>
<keyword evidence="5" id="KW-0808">Transferase</keyword>
<evidence type="ECO:0000259" key="13">
    <source>
        <dbReference type="PROSITE" id="PS50885"/>
    </source>
</evidence>
<dbReference type="EC" id="2.7.13.3" evidence="3"/>
<evidence type="ECO:0000256" key="4">
    <source>
        <dbReference type="ARBA" id="ARBA00022553"/>
    </source>
</evidence>
<dbReference type="PROSITE" id="PS50109">
    <property type="entry name" value="HIS_KIN"/>
    <property type="match status" value="1"/>
</dbReference>
<dbReference type="InterPro" id="IPR036097">
    <property type="entry name" value="HisK_dim/P_sf"/>
</dbReference>
<evidence type="ECO:0000313" key="15">
    <source>
        <dbReference type="Proteomes" id="UP000324133"/>
    </source>
</evidence>
<accession>A0A5B6TFV5</accession>
<dbReference type="Pfam" id="PF00512">
    <property type="entry name" value="HisKA"/>
    <property type="match status" value="1"/>
</dbReference>
<dbReference type="InterPro" id="IPR003594">
    <property type="entry name" value="HATPase_dom"/>
</dbReference>
<feature type="domain" description="HAMP" evidence="13">
    <location>
        <begin position="178"/>
        <end position="231"/>
    </location>
</feature>
<evidence type="ECO:0000256" key="2">
    <source>
        <dbReference type="ARBA" id="ARBA00004370"/>
    </source>
</evidence>
<dbReference type="InterPro" id="IPR004358">
    <property type="entry name" value="Sig_transdc_His_kin-like_C"/>
</dbReference>
<evidence type="ECO:0000256" key="5">
    <source>
        <dbReference type="ARBA" id="ARBA00022679"/>
    </source>
</evidence>
<comment type="caution">
    <text evidence="14">The sequence shown here is derived from an EMBL/GenBank/DDBJ whole genome shotgun (WGS) entry which is preliminary data.</text>
</comment>
<evidence type="ECO:0000256" key="8">
    <source>
        <dbReference type="ARBA" id="ARBA00022989"/>
    </source>
</evidence>
<dbReference type="Proteomes" id="UP000324133">
    <property type="component" value="Unassembled WGS sequence"/>
</dbReference>
<dbReference type="GO" id="GO:0005886">
    <property type="term" value="C:plasma membrane"/>
    <property type="evidence" value="ECO:0007669"/>
    <property type="project" value="TreeGrafter"/>
</dbReference>
<proteinExistence type="predicted"/>
<dbReference type="Pfam" id="PF02518">
    <property type="entry name" value="HATPase_c"/>
    <property type="match status" value="1"/>
</dbReference>
<feature type="domain" description="Histidine kinase" evidence="12">
    <location>
        <begin position="239"/>
        <end position="456"/>
    </location>
</feature>
<dbReference type="RefSeq" id="WP_149089145.1">
    <property type="nucleotide sequence ID" value="NZ_VKKY01000001.1"/>
</dbReference>
<evidence type="ECO:0000256" key="11">
    <source>
        <dbReference type="SAM" id="Phobius"/>
    </source>
</evidence>
<gene>
    <name evidence="14" type="ORF">FOA19_02100</name>
</gene>
<dbReference type="SUPFAM" id="SSF55874">
    <property type="entry name" value="ATPase domain of HSP90 chaperone/DNA topoisomerase II/histidine kinase"/>
    <property type="match status" value="1"/>
</dbReference>
<dbReference type="Gene3D" id="1.10.287.130">
    <property type="match status" value="1"/>
</dbReference>
<protein>
    <recommendedName>
        <fullName evidence="3">histidine kinase</fullName>
        <ecNumber evidence="3">2.7.13.3</ecNumber>
    </recommendedName>
</protein>
<dbReference type="InterPro" id="IPR005467">
    <property type="entry name" value="His_kinase_dom"/>
</dbReference>
<name>A0A5B6TFV5_9BACT</name>
<evidence type="ECO:0000256" key="9">
    <source>
        <dbReference type="ARBA" id="ARBA00023012"/>
    </source>
</evidence>
<dbReference type="SMART" id="SM00388">
    <property type="entry name" value="HisKA"/>
    <property type="match status" value="1"/>
</dbReference>
<feature type="transmembrane region" description="Helical" evidence="11">
    <location>
        <begin position="7"/>
        <end position="30"/>
    </location>
</feature>
<evidence type="ECO:0000256" key="1">
    <source>
        <dbReference type="ARBA" id="ARBA00000085"/>
    </source>
</evidence>
<dbReference type="AlphaFoldDB" id="A0A5B6TFV5"/>
<dbReference type="CDD" id="cd06225">
    <property type="entry name" value="HAMP"/>
    <property type="match status" value="1"/>
</dbReference>
<dbReference type="Gene3D" id="6.10.340.10">
    <property type="match status" value="1"/>
</dbReference>
<dbReference type="PRINTS" id="PR00344">
    <property type="entry name" value="BCTRLSENSOR"/>
</dbReference>
<keyword evidence="6 11" id="KW-0812">Transmembrane</keyword>
<comment type="subcellular location">
    <subcellularLocation>
        <location evidence="2">Membrane</location>
    </subcellularLocation>
</comment>
<keyword evidence="15" id="KW-1185">Reference proteome</keyword>
<dbReference type="PROSITE" id="PS50885">
    <property type="entry name" value="HAMP"/>
    <property type="match status" value="1"/>
</dbReference>
<organism evidence="14 15">
    <name type="scientific">Rufibacter hautae</name>
    <dbReference type="NCBI Taxonomy" id="2595005"/>
    <lineage>
        <taxon>Bacteria</taxon>
        <taxon>Pseudomonadati</taxon>
        <taxon>Bacteroidota</taxon>
        <taxon>Cytophagia</taxon>
        <taxon>Cytophagales</taxon>
        <taxon>Hymenobacteraceae</taxon>
        <taxon>Rufibacter</taxon>
    </lineage>
</organism>
<dbReference type="PANTHER" id="PTHR45436:SF5">
    <property type="entry name" value="SENSOR HISTIDINE KINASE TRCS"/>
    <property type="match status" value="1"/>
</dbReference>
<dbReference type="SUPFAM" id="SSF47384">
    <property type="entry name" value="Homodimeric domain of signal transducing histidine kinase"/>
    <property type="match status" value="1"/>
</dbReference>
<dbReference type="OrthoDB" id="594725at2"/>
<keyword evidence="10 11" id="KW-0472">Membrane</keyword>
<comment type="catalytic activity">
    <reaction evidence="1">
        <text>ATP + protein L-histidine = ADP + protein N-phospho-L-histidine.</text>
        <dbReference type="EC" id="2.7.13.3"/>
    </reaction>
</comment>
<feature type="transmembrane region" description="Helical" evidence="11">
    <location>
        <begin position="154"/>
        <end position="173"/>
    </location>
</feature>
<keyword evidence="4" id="KW-0597">Phosphoprotein</keyword>
<keyword evidence="8 11" id="KW-1133">Transmembrane helix</keyword>
<evidence type="ECO:0000256" key="6">
    <source>
        <dbReference type="ARBA" id="ARBA00022692"/>
    </source>
</evidence>
<evidence type="ECO:0000259" key="12">
    <source>
        <dbReference type="PROSITE" id="PS50109"/>
    </source>
</evidence>
<dbReference type="SMART" id="SM00387">
    <property type="entry name" value="HATPase_c"/>
    <property type="match status" value="1"/>
</dbReference>
<reference evidence="14 15" key="1">
    <citation type="submission" date="2019-07" db="EMBL/GenBank/DDBJ databases">
        <title>Rufibacter sp. nov., isolated from lake sediment.</title>
        <authorList>
            <person name="Qu J.-H."/>
        </authorList>
    </citation>
    <scope>NUCLEOTIDE SEQUENCE [LARGE SCALE GENOMIC DNA]</scope>
    <source>
        <strain evidence="14 15">NBS58-1</strain>
    </source>
</reference>
<evidence type="ECO:0000256" key="3">
    <source>
        <dbReference type="ARBA" id="ARBA00012438"/>
    </source>
</evidence>
<dbReference type="Pfam" id="PF00672">
    <property type="entry name" value="HAMP"/>
    <property type="match status" value="1"/>
</dbReference>
<keyword evidence="7 14" id="KW-0418">Kinase</keyword>
<dbReference type="CDD" id="cd00082">
    <property type="entry name" value="HisKA"/>
    <property type="match status" value="1"/>
</dbReference>
<dbReference type="SUPFAM" id="SSF158472">
    <property type="entry name" value="HAMP domain-like"/>
    <property type="match status" value="1"/>
</dbReference>
<dbReference type="PANTHER" id="PTHR45436">
    <property type="entry name" value="SENSOR HISTIDINE KINASE YKOH"/>
    <property type="match status" value="1"/>
</dbReference>
<dbReference type="Gene3D" id="3.30.565.10">
    <property type="entry name" value="Histidine kinase-like ATPase, C-terminal domain"/>
    <property type="match status" value="1"/>
</dbReference>
<sequence>MNIQTRATLLFSILTSLVVLLFSGFMYGIIDHYAFEDFYKRLETRVNIAADLHLQTNTSVTDRQKIRQLRQEYLEKLKDEKTYLVEMPAGNSLAKVNLGGLPPEFVEEVLDNQSARFRKDHTFYAGQLQQARGKTYLVAVSAYEPYWLQEVTKLSNVLVAGFLILVVIVYLIGRRFTWHTFKPVRDIIKNVQGITAENLNLRLPLSDNKDELTELAETFNDMLTRLETAFETQNNFVSNASHELRTPLTIIKGEAELTLASPGLSQEQRQSVEVILQEAQVLRDILTSLLGMAQSGFDGKKQNWELLRMDELLWLVKASADQLYPGNNIRLDYDQLPEDERLLQVQGNENLLKLALSNIMMNACKYSHNQEVAVRLQPERDTITVVVQDKGIGIPEEELPYVFVPFFRASNTTDFEGHGVGLPLALNIIRLHRGSIGISTREGAGTEMRILLPVAPASVFS</sequence>
<evidence type="ECO:0000313" key="14">
    <source>
        <dbReference type="EMBL" id="KAA3439502.1"/>
    </source>
</evidence>
<dbReference type="InterPro" id="IPR050428">
    <property type="entry name" value="TCS_sensor_his_kinase"/>
</dbReference>
<dbReference type="InterPro" id="IPR003660">
    <property type="entry name" value="HAMP_dom"/>
</dbReference>
<dbReference type="EMBL" id="VKKY01000001">
    <property type="protein sequence ID" value="KAA3439502.1"/>
    <property type="molecule type" value="Genomic_DNA"/>
</dbReference>
<evidence type="ECO:0000256" key="10">
    <source>
        <dbReference type="ARBA" id="ARBA00023136"/>
    </source>
</evidence>